<evidence type="ECO:0000313" key="3">
    <source>
        <dbReference type="EMBL" id="CAG8444966.1"/>
    </source>
</evidence>
<gene>
    <name evidence="3" type="ORF">AMORRO_LOCUS550</name>
</gene>
<protein>
    <submittedName>
        <fullName evidence="3">14445_t:CDS:1</fullName>
    </submittedName>
</protein>
<dbReference type="PANTHER" id="PTHR32046">
    <property type="entry name" value="G DOMAIN-CONTAINING PROTEIN"/>
    <property type="match status" value="1"/>
</dbReference>
<feature type="coiled-coil region" evidence="1">
    <location>
        <begin position="705"/>
        <end position="732"/>
    </location>
</feature>
<keyword evidence="4" id="KW-1185">Reference proteome</keyword>
<feature type="compositionally biased region" description="Basic and acidic residues" evidence="2">
    <location>
        <begin position="84"/>
        <end position="94"/>
    </location>
</feature>
<dbReference type="OrthoDB" id="2611327at2759"/>
<evidence type="ECO:0000256" key="1">
    <source>
        <dbReference type="SAM" id="Coils"/>
    </source>
</evidence>
<reference evidence="3" key="1">
    <citation type="submission" date="2021-06" db="EMBL/GenBank/DDBJ databases">
        <authorList>
            <person name="Kallberg Y."/>
            <person name="Tangrot J."/>
            <person name="Rosling A."/>
        </authorList>
    </citation>
    <scope>NUCLEOTIDE SEQUENCE</scope>
    <source>
        <strain evidence="3">CL551</strain>
    </source>
</reference>
<keyword evidence="1" id="KW-0175">Coiled coil</keyword>
<evidence type="ECO:0000256" key="2">
    <source>
        <dbReference type="SAM" id="MobiDB-lite"/>
    </source>
</evidence>
<dbReference type="PANTHER" id="PTHR32046:SF12">
    <property type="entry name" value="AIG1-TYPE G DOMAIN-CONTAINING PROTEIN"/>
    <property type="match status" value="1"/>
</dbReference>
<dbReference type="CDD" id="cd00882">
    <property type="entry name" value="Ras_like_GTPase"/>
    <property type="match status" value="1"/>
</dbReference>
<dbReference type="Proteomes" id="UP000789342">
    <property type="component" value="Unassembled WGS sequence"/>
</dbReference>
<comment type="caution">
    <text evidence="3">The sequence shown here is derived from an EMBL/GenBank/DDBJ whole genome shotgun (WGS) entry which is preliminary data.</text>
</comment>
<name>A0A9N8VB55_9GLOM</name>
<dbReference type="Gene3D" id="3.40.50.300">
    <property type="entry name" value="P-loop containing nucleotide triphosphate hydrolases"/>
    <property type="match status" value="1"/>
</dbReference>
<dbReference type="SUPFAM" id="SSF52540">
    <property type="entry name" value="P-loop containing nucleoside triphosphate hydrolases"/>
    <property type="match status" value="2"/>
</dbReference>
<accession>A0A9N8VB55</accession>
<dbReference type="AlphaFoldDB" id="A0A9N8VB55"/>
<sequence length="738" mass="84799">MTLLHNCNKKSMKQTTFPKENDAIPLGISKEDYDAALKTQRMYDENKVLGNNYEDIVPRMSNMTFEHCEDRKVDEYLNKGKDWNEGFDGKKFSQRDMNSVDDDDPPPYYNFSSRPHSSGDYPRKPTYNSNANDYPRKPTYNSNANDYPRRPTYNGNYYDYHRNPTYAGNINDFPRKPMSNENSRDGYYYDSNDHRRNSNRHNLNNNFFPRSAFNDYFGSNRRDSNDYYDNDNHKPYQRPARTKINLPGKEQRVFKILLLGGTGTGKSTIINTMTNYFLGGTLDNIKIVIPSKFYKVTETEFTNEHSEAKLDDVTKSQTTKCHEYTFNHPINPNYKFIFIDTPGLSDTNGVKQDDQNIQEIINTAISAGSLSAIVIIANGTEARVTPSIKNTLVLLANNLPDELVDRNLILVLTKCAKSSACFSKDAFAKEIANPKHIFYMDNQAFCTNPQVWKHDEDERHTVQFHWDKSIRTIDNLLVSITELSSTSTQAFEQMKSYRNKIKSEIAKVTQDISNIQQVQDSLEAAQKALQKTGDKKNSFSNYTKTETMSIKKFVNVDYYSTVCTLHFKNEIICHQNCGLEFESNHGTDHFRWCSCMGSNYLCIECGCGPSSHYHDNVALSEETQTINTILEDIKAQYDSASQQYQKHSSDANNYQSSLSTLQAAANAKYELIHKLCNDLSKICSRFNFVDELHANIESMKQDSRIIQNTNIRQNAEMEIKRLEKLANDLSSKGRRFNS</sequence>
<feature type="region of interest" description="Disordered" evidence="2">
    <location>
        <begin position="84"/>
        <end position="156"/>
    </location>
</feature>
<dbReference type="InterPro" id="IPR027417">
    <property type="entry name" value="P-loop_NTPase"/>
</dbReference>
<organism evidence="3 4">
    <name type="scientific">Acaulospora morrowiae</name>
    <dbReference type="NCBI Taxonomy" id="94023"/>
    <lineage>
        <taxon>Eukaryota</taxon>
        <taxon>Fungi</taxon>
        <taxon>Fungi incertae sedis</taxon>
        <taxon>Mucoromycota</taxon>
        <taxon>Glomeromycotina</taxon>
        <taxon>Glomeromycetes</taxon>
        <taxon>Diversisporales</taxon>
        <taxon>Acaulosporaceae</taxon>
        <taxon>Acaulospora</taxon>
    </lineage>
</organism>
<evidence type="ECO:0000313" key="4">
    <source>
        <dbReference type="Proteomes" id="UP000789342"/>
    </source>
</evidence>
<proteinExistence type="predicted"/>
<dbReference type="EMBL" id="CAJVPV010000157">
    <property type="protein sequence ID" value="CAG8444966.1"/>
    <property type="molecule type" value="Genomic_DNA"/>
</dbReference>